<gene>
    <name evidence="1" type="ORF">ACFPQ6_14055</name>
</gene>
<dbReference type="EMBL" id="JBHSOH010000020">
    <property type="protein sequence ID" value="MFC5849432.1"/>
    <property type="molecule type" value="Genomic_DNA"/>
</dbReference>
<accession>A0ABW1DLC3</accession>
<evidence type="ECO:0000313" key="2">
    <source>
        <dbReference type="Proteomes" id="UP001595979"/>
    </source>
</evidence>
<proteinExistence type="predicted"/>
<keyword evidence="2" id="KW-1185">Reference proteome</keyword>
<organism evidence="1 2">
    <name type="scientific">Deinococcus petrolearius</name>
    <dbReference type="NCBI Taxonomy" id="1751295"/>
    <lineage>
        <taxon>Bacteria</taxon>
        <taxon>Thermotogati</taxon>
        <taxon>Deinococcota</taxon>
        <taxon>Deinococci</taxon>
        <taxon>Deinococcales</taxon>
        <taxon>Deinococcaceae</taxon>
        <taxon>Deinococcus</taxon>
    </lineage>
</organism>
<protein>
    <submittedName>
        <fullName evidence="1">Uncharacterized protein</fullName>
    </submittedName>
</protein>
<evidence type="ECO:0000313" key="1">
    <source>
        <dbReference type="EMBL" id="MFC5849432.1"/>
    </source>
</evidence>
<sequence>MILLDPQDFSGLERELLEQMRRQPAQQGQLGAALARLDQATTAGQLAQVEDHLTHFFFAVAGYTLREHPAPALYRTALALALHCAAPRRAQLTGERVPESEITLTVRPLFPGEITPNHLTRR</sequence>
<comment type="caution">
    <text evidence="1">The sequence shown here is derived from an EMBL/GenBank/DDBJ whole genome shotgun (WGS) entry which is preliminary data.</text>
</comment>
<dbReference type="Proteomes" id="UP001595979">
    <property type="component" value="Unassembled WGS sequence"/>
</dbReference>
<name>A0ABW1DLC3_9DEIO</name>
<dbReference type="RefSeq" id="WP_380050568.1">
    <property type="nucleotide sequence ID" value="NZ_JBHSOH010000020.1"/>
</dbReference>
<reference evidence="2" key="1">
    <citation type="journal article" date="2019" name="Int. J. Syst. Evol. Microbiol.">
        <title>The Global Catalogue of Microorganisms (GCM) 10K type strain sequencing project: providing services to taxonomists for standard genome sequencing and annotation.</title>
        <authorList>
            <consortium name="The Broad Institute Genomics Platform"/>
            <consortium name="The Broad Institute Genome Sequencing Center for Infectious Disease"/>
            <person name="Wu L."/>
            <person name="Ma J."/>
        </authorList>
    </citation>
    <scope>NUCLEOTIDE SEQUENCE [LARGE SCALE GENOMIC DNA]</scope>
    <source>
        <strain evidence="2">CGMCC 1.15053</strain>
    </source>
</reference>